<dbReference type="AlphaFoldDB" id="A0AAT9FQC9"/>
<dbReference type="EMBL" id="AP026866">
    <property type="protein sequence ID" value="BDS08104.1"/>
    <property type="molecule type" value="Genomic_DNA"/>
</dbReference>
<dbReference type="Pfam" id="PF07171">
    <property type="entry name" value="MlrC_C"/>
    <property type="match status" value="1"/>
</dbReference>
<proteinExistence type="predicted"/>
<protein>
    <submittedName>
        <fullName evidence="3">Microcystin degradation protein MlrC</fullName>
    </submittedName>
</protein>
<evidence type="ECO:0000259" key="1">
    <source>
        <dbReference type="Pfam" id="PF07171"/>
    </source>
</evidence>
<evidence type="ECO:0000259" key="2">
    <source>
        <dbReference type="Pfam" id="PF07364"/>
    </source>
</evidence>
<reference evidence="3" key="1">
    <citation type="submission" date="2024-07" db="EMBL/GenBank/DDBJ databases">
        <title>Complete genome sequence of Verrucomicrobiaceae bacterium NT6N.</title>
        <authorList>
            <person name="Huang C."/>
            <person name="Takami H."/>
            <person name="Hamasaki K."/>
        </authorList>
    </citation>
    <scope>NUCLEOTIDE SEQUENCE</scope>
    <source>
        <strain evidence="3">NT6N</strain>
    </source>
</reference>
<dbReference type="InterPro" id="IPR015995">
    <property type="entry name" value="MlrC_N"/>
</dbReference>
<accession>A0AAT9FQC9</accession>
<feature type="domain" description="Microcystin LR degradation protein MlrC C-terminal" evidence="1">
    <location>
        <begin position="298"/>
        <end position="463"/>
    </location>
</feature>
<evidence type="ECO:0000313" key="3">
    <source>
        <dbReference type="EMBL" id="BDS08104.1"/>
    </source>
</evidence>
<dbReference type="KEGG" id="osu:NT6N_31440"/>
<feature type="domain" description="Microcystin LR degradation protein MlrC N-terminal" evidence="2">
    <location>
        <begin position="7"/>
        <end position="284"/>
    </location>
</feature>
<dbReference type="Pfam" id="PF07364">
    <property type="entry name" value="DUF1485"/>
    <property type="match status" value="1"/>
</dbReference>
<organism evidence="3">
    <name type="scientific">Oceaniferula spumae</name>
    <dbReference type="NCBI Taxonomy" id="2979115"/>
    <lineage>
        <taxon>Bacteria</taxon>
        <taxon>Pseudomonadati</taxon>
        <taxon>Verrucomicrobiota</taxon>
        <taxon>Verrucomicrobiia</taxon>
        <taxon>Verrucomicrobiales</taxon>
        <taxon>Verrucomicrobiaceae</taxon>
        <taxon>Oceaniferula</taxon>
    </lineage>
</organism>
<name>A0AAT9FQC9_9BACT</name>
<dbReference type="InterPro" id="IPR009197">
    <property type="entry name" value="MlrC"/>
</dbReference>
<gene>
    <name evidence="3" type="ORF">NT6N_31440</name>
</gene>
<dbReference type="InterPro" id="IPR010799">
    <property type="entry name" value="MlrC_C"/>
</dbReference>
<dbReference type="PIRSF" id="PIRSF012702">
    <property type="entry name" value="UCP012702"/>
    <property type="match status" value="1"/>
</dbReference>
<sequence>MEMKPIRLAIAGMHIESGTFSPLTTKAEDFLATRGEQLMDRYPFLEDRSDLADNIEWIPLVHFRAMPGGVVTAEAYQTMKGEILNRLREAGEIDGFYYDIHGAMSVENVDDAELDLLLAIREVLRADVPVSCSQDLHGNVSAELIENLQFITAYRTAPHIDFMETRERAMERLVEMVRSNEHPVRAWIGIPVLLSGEMTSTEVDPGKALWADLTDHIDGDNVWDVSLWAGYPWADQARAMASVVVSGMNRDQVIQAAEDVAASYWNARNQFQFLSPAMDVEAAFEHLNDHDLPLPVFLSDAGDNPTAGGAGDTTEVLGKLLEWSQADERSAIFASIPDQAAVEQCASVGVGGEVSLCLGGKLDTVHSKPHSVTGTVRTYSERDARLGPEAVVDVGGGSIILSSHRRPYHKRDDFTGLGIDPMECEVTVVKIGYLEPELKAMAGSHILLLSDGGVNPDLTSVDYYNIQRPMFPWDKDFEWQPQARVFSSYDKSS</sequence>